<keyword evidence="1" id="KW-0812">Transmembrane</keyword>
<proteinExistence type="predicted"/>
<evidence type="ECO:0000256" key="1">
    <source>
        <dbReference type="SAM" id="Phobius"/>
    </source>
</evidence>
<dbReference type="InterPro" id="IPR010259">
    <property type="entry name" value="S8pro/Inhibitor_I9"/>
</dbReference>
<dbReference type="Pfam" id="PF05922">
    <property type="entry name" value="Inhibitor_I9"/>
    <property type="match status" value="1"/>
</dbReference>
<feature type="signal peptide" evidence="2">
    <location>
        <begin position="1"/>
        <end position="28"/>
    </location>
</feature>
<dbReference type="Gene3D" id="3.30.70.80">
    <property type="entry name" value="Peptidase S8 propeptide/proteinase inhibitor I9"/>
    <property type="match status" value="1"/>
</dbReference>
<evidence type="ECO:0000256" key="2">
    <source>
        <dbReference type="SAM" id="SignalP"/>
    </source>
</evidence>
<protein>
    <recommendedName>
        <fullName evidence="3">Inhibitor I9 domain-containing protein</fullName>
    </recommendedName>
</protein>
<dbReference type="PANTHER" id="PTHR48222">
    <property type="entry name" value="PROTEINASE INHIBITOR, PROPEPTIDE"/>
    <property type="match status" value="1"/>
</dbReference>
<name>A0ABP0YTY8_9ROSI</name>
<accession>A0ABP0YTY8</accession>
<dbReference type="Proteomes" id="UP001642487">
    <property type="component" value="Chromosome 6"/>
</dbReference>
<reference evidence="4 5" key="1">
    <citation type="submission" date="2024-03" db="EMBL/GenBank/DDBJ databases">
        <authorList>
            <person name="Gkanogiannis A."/>
            <person name="Becerra Lopez-Lavalle L."/>
        </authorList>
    </citation>
    <scope>NUCLEOTIDE SEQUENCE [LARGE SCALE GENOMIC DNA]</scope>
</reference>
<dbReference type="PROSITE" id="PS51257">
    <property type="entry name" value="PROKAR_LIPOPROTEIN"/>
    <property type="match status" value="1"/>
</dbReference>
<evidence type="ECO:0000313" key="4">
    <source>
        <dbReference type="EMBL" id="CAK9323799.1"/>
    </source>
</evidence>
<feature type="chain" id="PRO_5045391586" description="Inhibitor I9 domain-containing protein" evidence="2">
    <location>
        <begin position="29"/>
        <end position="148"/>
    </location>
</feature>
<dbReference type="PANTHER" id="PTHR48222:SF4">
    <property type="entry name" value="PROTEINASE INHIBITOR, PROPEPTIDE"/>
    <property type="match status" value="1"/>
</dbReference>
<keyword evidence="2" id="KW-0732">Signal</keyword>
<gene>
    <name evidence="4" type="ORF">CITCOLO1_LOCUS16008</name>
</gene>
<evidence type="ECO:0000313" key="5">
    <source>
        <dbReference type="Proteomes" id="UP001642487"/>
    </source>
</evidence>
<keyword evidence="1" id="KW-1133">Transmembrane helix</keyword>
<keyword evidence="5" id="KW-1185">Reference proteome</keyword>
<feature type="domain" description="Inhibitor I9" evidence="3">
    <location>
        <begin position="72"/>
        <end position="141"/>
    </location>
</feature>
<dbReference type="EMBL" id="OZ021740">
    <property type="protein sequence ID" value="CAK9323799.1"/>
    <property type="molecule type" value="Genomic_DNA"/>
</dbReference>
<sequence length="148" mass="17032">MTRSTSTMSSSLIFKLVFLSLFFSTLLACSFDSDDDDKRIKHSKLWIPILMKYTLGFLYIFFFFIYKILQIYIVYMGTKVEDPDSAHLHHRAMLEQVVGSTFAPETVVYTYKRSFNGFAVKLTKGEAKKIASMEGVVSVFQIETTNFI</sequence>
<dbReference type="InterPro" id="IPR037045">
    <property type="entry name" value="S8pro/Inhibitor_I9_sf"/>
</dbReference>
<organism evidence="4 5">
    <name type="scientific">Citrullus colocynthis</name>
    <name type="common">colocynth</name>
    <dbReference type="NCBI Taxonomy" id="252529"/>
    <lineage>
        <taxon>Eukaryota</taxon>
        <taxon>Viridiplantae</taxon>
        <taxon>Streptophyta</taxon>
        <taxon>Embryophyta</taxon>
        <taxon>Tracheophyta</taxon>
        <taxon>Spermatophyta</taxon>
        <taxon>Magnoliopsida</taxon>
        <taxon>eudicotyledons</taxon>
        <taxon>Gunneridae</taxon>
        <taxon>Pentapetalae</taxon>
        <taxon>rosids</taxon>
        <taxon>fabids</taxon>
        <taxon>Cucurbitales</taxon>
        <taxon>Cucurbitaceae</taxon>
        <taxon>Benincaseae</taxon>
        <taxon>Citrullus</taxon>
    </lineage>
</organism>
<evidence type="ECO:0000259" key="3">
    <source>
        <dbReference type="Pfam" id="PF05922"/>
    </source>
</evidence>
<keyword evidence="1" id="KW-0472">Membrane</keyword>
<feature type="transmembrane region" description="Helical" evidence="1">
    <location>
        <begin position="46"/>
        <end position="66"/>
    </location>
</feature>